<dbReference type="InterPro" id="IPR036291">
    <property type="entry name" value="NAD(P)-bd_dom_sf"/>
</dbReference>
<keyword evidence="14" id="KW-1185">Reference proteome</keyword>
<dbReference type="Pfam" id="PF02558">
    <property type="entry name" value="ApbA"/>
    <property type="match status" value="1"/>
</dbReference>
<dbReference type="InterPro" id="IPR013332">
    <property type="entry name" value="KPR_N"/>
</dbReference>
<gene>
    <name evidence="13" type="primary">panE</name>
    <name evidence="13" type="ORF">MAQ5080_03118</name>
</gene>
<evidence type="ECO:0000256" key="3">
    <source>
        <dbReference type="ARBA" id="ARBA00013014"/>
    </source>
</evidence>
<evidence type="ECO:0000313" key="14">
    <source>
        <dbReference type="Proteomes" id="UP000092627"/>
    </source>
</evidence>
<evidence type="ECO:0000256" key="6">
    <source>
        <dbReference type="ARBA" id="ARBA00022857"/>
    </source>
</evidence>
<dbReference type="STRING" id="295068.MAQ5080_03118"/>
<evidence type="ECO:0000313" key="13">
    <source>
        <dbReference type="EMBL" id="SBS35245.1"/>
    </source>
</evidence>
<dbReference type="InterPro" id="IPR008927">
    <property type="entry name" value="6-PGluconate_DH-like_C_sf"/>
</dbReference>
<comment type="pathway">
    <text evidence="1 10">Cofactor biosynthesis; (R)-pantothenate biosynthesis; (R)-pantoate from 3-methyl-2-oxobutanoate: step 2/2.</text>
</comment>
<evidence type="ECO:0000256" key="2">
    <source>
        <dbReference type="ARBA" id="ARBA00007870"/>
    </source>
</evidence>
<evidence type="ECO:0000256" key="1">
    <source>
        <dbReference type="ARBA" id="ARBA00004994"/>
    </source>
</evidence>
<accession>A0A1A8TMJ6</accession>
<comment type="similarity">
    <text evidence="2 10">Belongs to the ketopantoate reductase family.</text>
</comment>
<keyword evidence="6 10" id="KW-0521">NADP</keyword>
<dbReference type="RefSeq" id="WP_067212431.1">
    <property type="nucleotide sequence ID" value="NZ_FLOC01000021.1"/>
</dbReference>
<keyword evidence="5 10" id="KW-0566">Pantothenate biosynthesis</keyword>
<evidence type="ECO:0000256" key="5">
    <source>
        <dbReference type="ARBA" id="ARBA00022655"/>
    </source>
</evidence>
<evidence type="ECO:0000256" key="8">
    <source>
        <dbReference type="ARBA" id="ARBA00032024"/>
    </source>
</evidence>
<dbReference type="InterPro" id="IPR003710">
    <property type="entry name" value="ApbA"/>
</dbReference>
<dbReference type="SUPFAM" id="SSF51735">
    <property type="entry name" value="NAD(P)-binding Rossmann-fold domains"/>
    <property type="match status" value="1"/>
</dbReference>
<dbReference type="PANTHER" id="PTHR43765:SF2">
    <property type="entry name" value="2-DEHYDROPANTOATE 2-REDUCTASE"/>
    <property type="match status" value="1"/>
</dbReference>
<dbReference type="EMBL" id="FLOC01000021">
    <property type="protein sequence ID" value="SBS35245.1"/>
    <property type="molecule type" value="Genomic_DNA"/>
</dbReference>
<comment type="catalytic activity">
    <reaction evidence="9 10">
        <text>(R)-pantoate + NADP(+) = 2-dehydropantoate + NADPH + H(+)</text>
        <dbReference type="Rhea" id="RHEA:16233"/>
        <dbReference type="ChEBI" id="CHEBI:11561"/>
        <dbReference type="ChEBI" id="CHEBI:15378"/>
        <dbReference type="ChEBI" id="CHEBI:15980"/>
        <dbReference type="ChEBI" id="CHEBI:57783"/>
        <dbReference type="ChEBI" id="CHEBI:58349"/>
        <dbReference type="EC" id="1.1.1.169"/>
    </reaction>
</comment>
<dbReference type="InterPro" id="IPR013328">
    <property type="entry name" value="6PGD_dom2"/>
</dbReference>
<evidence type="ECO:0000259" key="12">
    <source>
        <dbReference type="Pfam" id="PF08546"/>
    </source>
</evidence>
<feature type="domain" description="Ketopantoate reductase C-terminal" evidence="12">
    <location>
        <begin position="175"/>
        <end position="299"/>
    </location>
</feature>
<dbReference type="Proteomes" id="UP000092627">
    <property type="component" value="Unassembled WGS sequence"/>
</dbReference>
<evidence type="ECO:0000256" key="10">
    <source>
        <dbReference type="RuleBase" id="RU362068"/>
    </source>
</evidence>
<evidence type="ECO:0000256" key="4">
    <source>
        <dbReference type="ARBA" id="ARBA00019465"/>
    </source>
</evidence>
<comment type="function">
    <text evidence="10">Catalyzes the NADPH-dependent reduction of ketopantoate into pantoic acid.</text>
</comment>
<evidence type="ECO:0000256" key="7">
    <source>
        <dbReference type="ARBA" id="ARBA00023002"/>
    </source>
</evidence>
<protein>
    <recommendedName>
        <fullName evidence="4 10">2-dehydropantoate 2-reductase</fullName>
        <ecNumber evidence="3 10">1.1.1.169</ecNumber>
    </recommendedName>
    <alternativeName>
        <fullName evidence="8 10">Ketopantoate reductase</fullName>
    </alternativeName>
</protein>
<dbReference type="Gene3D" id="1.10.1040.10">
    <property type="entry name" value="N-(1-d-carboxylethyl)-l-norvaline Dehydrogenase, domain 2"/>
    <property type="match status" value="1"/>
</dbReference>
<dbReference type="InterPro" id="IPR013752">
    <property type="entry name" value="KPA_reductase"/>
</dbReference>
<dbReference type="EC" id="1.1.1.169" evidence="3 10"/>
<dbReference type="Gene3D" id="3.40.50.720">
    <property type="entry name" value="NAD(P)-binding Rossmann-like Domain"/>
    <property type="match status" value="1"/>
</dbReference>
<evidence type="ECO:0000256" key="9">
    <source>
        <dbReference type="ARBA" id="ARBA00048793"/>
    </source>
</evidence>
<evidence type="ECO:0000259" key="11">
    <source>
        <dbReference type="Pfam" id="PF02558"/>
    </source>
</evidence>
<dbReference type="Pfam" id="PF08546">
    <property type="entry name" value="ApbA_C"/>
    <property type="match status" value="1"/>
</dbReference>
<dbReference type="GO" id="GO:0005737">
    <property type="term" value="C:cytoplasm"/>
    <property type="evidence" value="ECO:0007669"/>
    <property type="project" value="TreeGrafter"/>
</dbReference>
<dbReference type="SUPFAM" id="SSF48179">
    <property type="entry name" value="6-phosphogluconate dehydrogenase C-terminal domain-like"/>
    <property type="match status" value="1"/>
</dbReference>
<sequence>MTKDAWLVVGNGAIGLLWASKLRQLEQPVTVLCRSDVPNGMLTVEDLDEEGSQQQTQYDVEFITKEQLEGKYTKVLLCTKAFDLVDAYLDIRKHTKKRGLIATLCNGLGAQQDLIPHLKKQQNLWAGITSEGALKLDSNRVKKTGNGDAFFGLLAQSESNLYGDSFPYPDVQCHNIERRLLEKLAVNAVINPLTAIFSVRNGQVLEDPVKPIFEAAIDELANVMQLDSFKFKTMVGDITSEQLNMRIANVARLTAMNCSSMYEDVRHNRQTENEYISGFFHREAPNASAPLQDAFYAALNDQAHLEEHKKKLLAMH</sequence>
<dbReference type="UniPathway" id="UPA00028">
    <property type="reaction ID" value="UER00004"/>
</dbReference>
<dbReference type="GO" id="GO:0050661">
    <property type="term" value="F:NADP binding"/>
    <property type="evidence" value="ECO:0007669"/>
    <property type="project" value="TreeGrafter"/>
</dbReference>
<dbReference type="GO" id="GO:0015940">
    <property type="term" value="P:pantothenate biosynthetic process"/>
    <property type="evidence" value="ECO:0007669"/>
    <property type="project" value="UniProtKB-UniPathway"/>
</dbReference>
<dbReference type="AlphaFoldDB" id="A0A1A8TMJ6"/>
<dbReference type="GO" id="GO:0008677">
    <property type="term" value="F:2-dehydropantoate 2-reductase activity"/>
    <property type="evidence" value="ECO:0007669"/>
    <property type="project" value="UniProtKB-EC"/>
</dbReference>
<organism evidence="13 14">
    <name type="scientific">Marinomonas aquimarina</name>
    <dbReference type="NCBI Taxonomy" id="295068"/>
    <lineage>
        <taxon>Bacteria</taxon>
        <taxon>Pseudomonadati</taxon>
        <taxon>Pseudomonadota</taxon>
        <taxon>Gammaproteobacteria</taxon>
        <taxon>Oceanospirillales</taxon>
        <taxon>Oceanospirillaceae</taxon>
        <taxon>Marinomonas</taxon>
    </lineage>
</organism>
<proteinExistence type="inferred from homology"/>
<dbReference type="NCBIfam" id="TIGR00745">
    <property type="entry name" value="apbA_panE"/>
    <property type="match status" value="1"/>
</dbReference>
<dbReference type="PANTHER" id="PTHR43765">
    <property type="entry name" value="2-DEHYDROPANTOATE 2-REDUCTASE-RELATED"/>
    <property type="match status" value="1"/>
</dbReference>
<dbReference type="InterPro" id="IPR050838">
    <property type="entry name" value="Ketopantoate_reductase"/>
</dbReference>
<reference evidence="13 14" key="1">
    <citation type="submission" date="2016-06" db="EMBL/GenBank/DDBJ databases">
        <authorList>
            <person name="Kjaerup R.B."/>
            <person name="Dalgaard T.S."/>
            <person name="Juul-Madsen H.R."/>
        </authorList>
    </citation>
    <scope>NUCLEOTIDE SEQUENCE [LARGE SCALE GENOMIC DNA]</scope>
    <source>
        <strain evidence="13 14">CECT 5080</strain>
    </source>
</reference>
<feature type="domain" description="Ketopantoate reductase N-terminal" evidence="11">
    <location>
        <begin position="6"/>
        <end position="154"/>
    </location>
</feature>
<keyword evidence="7 10" id="KW-0560">Oxidoreductase</keyword>
<dbReference type="OrthoDB" id="6530772at2"/>
<name>A0A1A8TMJ6_9GAMM</name>